<dbReference type="PROSITE" id="PS00411">
    <property type="entry name" value="KINESIN_MOTOR_1"/>
    <property type="match status" value="1"/>
</dbReference>
<feature type="compositionally biased region" description="Acidic residues" evidence="15">
    <location>
        <begin position="1104"/>
        <end position="1117"/>
    </location>
</feature>
<dbReference type="GO" id="GO:0007018">
    <property type="term" value="P:microtubule-based movement"/>
    <property type="evidence" value="ECO:0007669"/>
    <property type="project" value="InterPro"/>
</dbReference>
<dbReference type="GO" id="GO:0005876">
    <property type="term" value="C:spindle microtubule"/>
    <property type="evidence" value="ECO:0007669"/>
    <property type="project" value="TreeGrafter"/>
</dbReference>
<dbReference type="GO" id="GO:0008574">
    <property type="term" value="F:plus-end-directed microtubule motor activity"/>
    <property type="evidence" value="ECO:0007669"/>
    <property type="project" value="TreeGrafter"/>
</dbReference>
<feature type="coiled-coil region" evidence="14">
    <location>
        <begin position="713"/>
        <end position="748"/>
    </location>
</feature>
<dbReference type="InterPro" id="IPR001752">
    <property type="entry name" value="Kinesin_motor_dom"/>
</dbReference>
<evidence type="ECO:0000256" key="14">
    <source>
        <dbReference type="SAM" id="Coils"/>
    </source>
</evidence>
<dbReference type="GO" id="GO:0051301">
    <property type="term" value="P:cell division"/>
    <property type="evidence" value="ECO:0007669"/>
    <property type="project" value="UniProtKB-KW"/>
</dbReference>
<dbReference type="PANTHER" id="PTHR47970:SF12">
    <property type="entry name" value="KINESIN FAMILY MEMBER 11"/>
    <property type="match status" value="1"/>
</dbReference>
<evidence type="ECO:0000256" key="15">
    <source>
        <dbReference type="SAM" id="MobiDB-lite"/>
    </source>
</evidence>
<feature type="region of interest" description="Disordered" evidence="15">
    <location>
        <begin position="1088"/>
        <end position="1232"/>
    </location>
</feature>
<feature type="compositionally biased region" description="Polar residues" evidence="15">
    <location>
        <begin position="1192"/>
        <end position="1204"/>
    </location>
</feature>
<feature type="coiled-coil region" evidence="14">
    <location>
        <begin position="471"/>
        <end position="535"/>
    </location>
</feature>
<keyword evidence="8 14" id="KW-0175">Coiled coil</keyword>
<keyword evidence="4" id="KW-0493">Microtubule</keyword>
<evidence type="ECO:0000256" key="1">
    <source>
        <dbReference type="ARBA" id="ARBA00004245"/>
    </source>
</evidence>
<keyword evidence="10" id="KW-0206">Cytoskeleton</keyword>
<feature type="binding site" evidence="13">
    <location>
        <begin position="196"/>
        <end position="203"/>
    </location>
    <ligand>
        <name>ATP</name>
        <dbReference type="ChEBI" id="CHEBI:30616"/>
    </ligand>
</feature>
<name>A0A0P1BPM8_9BASI</name>
<dbReference type="InterPro" id="IPR036961">
    <property type="entry name" value="Kinesin_motor_dom_sf"/>
</dbReference>
<evidence type="ECO:0000259" key="16">
    <source>
        <dbReference type="PROSITE" id="PS50067"/>
    </source>
</evidence>
<feature type="region of interest" description="Disordered" evidence="15">
    <location>
        <begin position="984"/>
        <end position="1003"/>
    </location>
</feature>
<feature type="compositionally biased region" description="Low complexity" evidence="15">
    <location>
        <begin position="47"/>
        <end position="74"/>
    </location>
</feature>
<dbReference type="FunFam" id="3.40.850.10:FF:000051">
    <property type="entry name" value="Kinesin-like protein bimC"/>
    <property type="match status" value="1"/>
</dbReference>
<dbReference type="GO" id="GO:0005524">
    <property type="term" value="F:ATP binding"/>
    <property type="evidence" value="ECO:0007669"/>
    <property type="project" value="UniProtKB-UniRule"/>
</dbReference>
<protein>
    <submittedName>
        <fullName evidence="17">Kinesin-like protein</fullName>
    </submittedName>
</protein>
<dbReference type="OrthoDB" id="3176171at2759"/>
<dbReference type="STRING" id="401625.A0A0P1BPM8"/>
<feature type="compositionally biased region" description="Basic and acidic residues" evidence="15">
    <location>
        <begin position="1122"/>
        <end position="1131"/>
    </location>
</feature>
<evidence type="ECO:0000313" key="18">
    <source>
        <dbReference type="Proteomes" id="UP000054845"/>
    </source>
</evidence>
<evidence type="ECO:0000256" key="6">
    <source>
        <dbReference type="ARBA" id="ARBA00022776"/>
    </source>
</evidence>
<evidence type="ECO:0000313" key="17">
    <source>
        <dbReference type="EMBL" id="CEH18779.1"/>
    </source>
</evidence>
<dbReference type="InterPro" id="IPR047149">
    <property type="entry name" value="KIF11-like"/>
</dbReference>
<dbReference type="SUPFAM" id="SSF52540">
    <property type="entry name" value="P-loop containing nucleoside triphosphate hydrolases"/>
    <property type="match status" value="1"/>
</dbReference>
<keyword evidence="5 13" id="KW-0547">Nucleotide-binding</keyword>
<dbReference type="GO" id="GO:0072686">
    <property type="term" value="C:mitotic spindle"/>
    <property type="evidence" value="ECO:0007669"/>
    <property type="project" value="TreeGrafter"/>
</dbReference>
<keyword evidence="3" id="KW-0132">Cell division</keyword>
<dbReference type="CDD" id="cd01364">
    <property type="entry name" value="KISc_BimC_Eg5"/>
    <property type="match status" value="1"/>
</dbReference>
<dbReference type="Pfam" id="PF00225">
    <property type="entry name" value="Kinesin"/>
    <property type="match status" value="1"/>
</dbReference>
<feature type="compositionally biased region" description="Polar residues" evidence="15">
    <location>
        <begin position="1169"/>
        <end position="1185"/>
    </location>
</feature>
<evidence type="ECO:0000256" key="5">
    <source>
        <dbReference type="ARBA" id="ARBA00022741"/>
    </source>
</evidence>
<evidence type="ECO:0000256" key="13">
    <source>
        <dbReference type="PROSITE-ProRule" id="PRU00283"/>
    </source>
</evidence>
<feature type="domain" description="Kinesin motor" evidence="16">
    <location>
        <begin position="94"/>
        <end position="455"/>
    </location>
</feature>
<comment type="similarity">
    <text evidence="12">Belongs to the TRAFAC class myosin-kinesin ATPase superfamily. Kinesin family. KIN-5/BimC subfamily.</text>
</comment>
<dbReference type="Gene3D" id="3.40.850.10">
    <property type="entry name" value="Kinesin motor domain"/>
    <property type="match status" value="1"/>
</dbReference>
<dbReference type="GO" id="GO:0008017">
    <property type="term" value="F:microtubule binding"/>
    <property type="evidence" value="ECO:0007669"/>
    <property type="project" value="InterPro"/>
</dbReference>
<evidence type="ECO:0000256" key="12">
    <source>
        <dbReference type="ARBA" id="ARBA00034704"/>
    </source>
</evidence>
<feature type="compositionally biased region" description="Polar residues" evidence="15">
    <location>
        <begin position="15"/>
        <end position="43"/>
    </location>
</feature>
<dbReference type="PANTHER" id="PTHR47970">
    <property type="entry name" value="KINESIN-LIKE PROTEIN KIF11"/>
    <property type="match status" value="1"/>
</dbReference>
<keyword evidence="2" id="KW-0963">Cytoplasm</keyword>
<feature type="compositionally biased region" description="Polar residues" evidence="15">
    <location>
        <begin position="1088"/>
        <end position="1103"/>
    </location>
</feature>
<dbReference type="SMART" id="SM00129">
    <property type="entry name" value="KISc"/>
    <property type="match status" value="1"/>
</dbReference>
<dbReference type="PROSITE" id="PS50067">
    <property type="entry name" value="KINESIN_MOTOR_2"/>
    <property type="match status" value="1"/>
</dbReference>
<evidence type="ECO:0000256" key="7">
    <source>
        <dbReference type="ARBA" id="ARBA00022840"/>
    </source>
</evidence>
<feature type="compositionally biased region" description="Polar residues" evidence="15">
    <location>
        <begin position="1138"/>
        <end position="1160"/>
    </location>
</feature>
<feature type="region of interest" description="Disordered" evidence="15">
    <location>
        <begin position="1"/>
        <end position="95"/>
    </location>
</feature>
<feature type="coiled-coil region" evidence="14">
    <location>
        <begin position="561"/>
        <end position="594"/>
    </location>
</feature>
<reference evidence="17 18" key="1">
    <citation type="submission" date="2014-09" db="EMBL/GenBank/DDBJ databases">
        <authorList>
            <person name="Magalhaes I.L.F."/>
            <person name="Oliveira U."/>
            <person name="Santos F.R."/>
            <person name="Vidigal T.H.D.A."/>
            <person name="Brescovit A.D."/>
            <person name="Santos A.J."/>
        </authorList>
    </citation>
    <scope>NUCLEOTIDE SEQUENCE [LARGE SCALE GENOMIC DNA]</scope>
</reference>
<evidence type="ECO:0000256" key="9">
    <source>
        <dbReference type="ARBA" id="ARBA00023175"/>
    </source>
</evidence>
<dbReference type="InterPro" id="IPR047241">
    <property type="entry name" value="KIF11-like_kin_motor_dom"/>
</dbReference>
<accession>A0A0P1BPM8</accession>
<dbReference type="PRINTS" id="PR00380">
    <property type="entry name" value="KINESINHEAVY"/>
</dbReference>
<keyword evidence="6" id="KW-0498">Mitosis</keyword>
<sequence length="1232" mass="134474">MAQRRPAPSGVGFPSSMSRQGLASSTSSGQSKPPASRNPSQAGPSRGGSAVTGSASSATMPASSESRSRAASLAPGAVNQGAMGRRRDEEESSNIQVVVRVRGRAPGDAAPKDSILATEGPRCQSISVALDSQIPQSISSLPVDPLAEPLAMREKTYDFDHVFGPEADQGMVYQNVVGPILDEVLSGYNCTIFAYGQTGTGKTHTMEGDLTSQMGTYSTEAGIIPRTLYRLFHTLELQRNEYSVHATFMELYNEKLRDLLSSDAPISLEGNKDAGLKMYETENDKARSGVFIEGMSDSPVVDAEAGLKLLQKGSQKRQIAATRCNEQSSRSHSIFTLTVHIKETTPKGEDVMRTGKLNLVDLAGSENIGRSGAQNNRAREAGMINQSLLTLGRVINALVEKTQHVPYRESKLTRILKESLGGRTKTCIIATVSTERSNVEETLSTLDYALRAKSIRNKPEMNRRMTRAGLIKDYVQEISVLKRDLVAAREKEGFYLSNESYKAMNDELDVKKSETDDLRREREVEQSRMESLREQLSQNMQLLVKRDGEMKAAKADFAAQSAELERTLKQVDELVRAEEEERTLKEAYARSERKLHEVASGLNHLLGESTADVNGLFAKIERKEGVEQANRTLLDQHQGSLAKLTDAVQARVSEYQQHHDQSTQRLVLELEGFVSRQGKTVGTTAAYVDQRIEALASAAAALRDQQGASQTVIGEITQEIEATRQALKQAAETNVVALKERAAELSQHIVDGQAAAFEKVRSSLTGMSQIAGDMFIAAREHNVAHSERISKLRSHAEERAEYEAQCLKDQNARLASMLDEATLAMDQMKAGLITNVTQWLEQATAQHKTSLTKSTERAQDESRQLDQSRAEYFSEHDQHLQDFIEAGNSHVGFLTDQEKTSRKLFKKGTSFLDKGIKSTEDGLSTMQSELGEGFDAHIASLDEKSGVLNSAADQLREQAESSCVAQQDGLQQLADDVASSYRGMQSTLQDSLHDTTQTSGNTMDSLNAAQTAQRNYTAKVDENLSSMRSEVSSLLDRAATDVSTGATPQKRDWPATKDWKLVPTNRGKALVQHRQRVEAAEHEGVTSLSIVYSESEAGGSTLNEQDEGDEMEGDDSIIADMRGQDNDETLRPVRKTRTSQASRGSNGSLASASSVAMTRKTSGREAPSARTSLVSASADQPSVTTRGVLRTVNANANPQPQTGAAPTKPDVIKEVTKRPASVAQSRPKRVRQ</sequence>
<comment type="subcellular location">
    <subcellularLocation>
        <location evidence="1">Cytoplasm</location>
        <location evidence="1">Cytoskeleton</location>
    </subcellularLocation>
</comment>
<evidence type="ECO:0000256" key="4">
    <source>
        <dbReference type="ARBA" id="ARBA00022701"/>
    </source>
</evidence>
<dbReference type="InterPro" id="IPR019821">
    <property type="entry name" value="Kinesin_motor_CS"/>
</dbReference>
<evidence type="ECO:0000256" key="3">
    <source>
        <dbReference type="ARBA" id="ARBA00022618"/>
    </source>
</evidence>
<dbReference type="GO" id="GO:0000073">
    <property type="term" value="P:initial mitotic spindle pole body separation"/>
    <property type="evidence" value="ECO:0007669"/>
    <property type="project" value="UniProtKB-ARBA"/>
</dbReference>
<dbReference type="GO" id="GO:0005634">
    <property type="term" value="C:nucleus"/>
    <property type="evidence" value="ECO:0007669"/>
    <property type="project" value="TreeGrafter"/>
</dbReference>
<keyword evidence="9 13" id="KW-0505">Motor protein</keyword>
<dbReference type="Proteomes" id="UP000054845">
    <property type="component" value="Unassembled WGS sequence"/>
</dbReference>
<dbReference type="InterPro" id="IPR027417">
    <property type="entry name" value="P-loop_NTPase"/>
</dbReference>
<evidence type="ECO:0000256" key="2">
    <source>
        <dbReference type="ARBA" id="ARBA00022490"/>
    </source>
</evidence>
<evidence type="ECO:0000256" key="11">
    <source>
        <dbReference type="ARBA" id="ARBA00023306"/>
    </source>
</evidence>
<proteinExistence type="inferred from homology"/>
<keyword evidence="11" id="KW-0131">Cell cycle</keyword>
<dbReference type="EMBL" id="CCYA01000276">
    <property type="protein sequence ID" value="CEH18779.1"/>
    <property type="molecule type" value="Genomic_DNA"/>
</dbReference>
<dbReference type="AlphaFoldDB" id="A0A0P1BPM8"/>
<evidence type="ECO:0000256" key="10">
    <source>
        <dbReference type="ARBA" id="ARBA00023212"/>
    </source>
</evidence>
<keyword evidence="18" id="KW-1185">Reference proteome</keyword>
<evidence type="ECO:0000256" key="8">
    <source>
        <dbReference type="ARBA" id="ARBA00023054"/>
    </source>
</evidence>
<organism evidence="17 18">
    <name type="scientific">Ceraceosorus bombacis</name>
    <dbReference type="NCBI Taxonomy" id="401625"/>
    <lineage>
        <taxon>Eukaryota</taxon>
        <taxon>Fungi</taxon>
        <taxon>Dikarya</taxon>
        <taxon>Basidiomycota</taxon>
        <taxon>Ustilaginomycotina</taxon>
        <taxon>Exobasidiomycetes</taxon>
        <taxon>Ceraceosorales</taxon>
        <taxon>Ceraceosoraceae</taxon>
        <taxon>Ceraceosorus</taxon>
    </lineage>
</organism>
<keyword evidence="7 13" id="KW-0067">ATP-binding</keyword>